<dbReference type="SUPFAM" id="SSF52025">
    <property type="entry name" value="PA domain"/>
    <property type="match status" value="1"/>
</dbReference>
<feature type="domain" description="Transferrin receptor-like dimerisation" evidence="10">
    <location>
        <begin position="1637"/>
        <end position="1762"/>
    </location>
</feature>
<evidence type="ECO:0000256" key="3">
    <source>
        <dbReference type="ARBA" id="ARBA00006536"/>
    </source>
</evidence>
<dbReference type="GO" id="GO:0042147">
    <property type="term" value="P:retrograde transport, endosome to Golgi"/>
    <property type="evidence" value="ECO:0007669"/>
    <property type="project" value="InterPro"/>
</dbReference>
<accession>A0AAW0S693</accession>
<keyword evidence="8" id="KW-1133">Transmembrane helix</keyword>
<feature type="region of interest" description="Disordered" evidence="7">
    <location>
        <begin position="905"/>
        <end position="978"/>
    </location>
</feature>
<dbReference type="CDD" id="cd02121">
    <property type="entry name" value="PA_GCPII_like"/>
    <property type="match status" value="1"/>
</dbReference>
<feature type="domain" description="PA" evidence="9">
    <location>
        <begin position="1201"/>
        <end position="1285"/>
    </location>
</feature>
<evidence type="ECO:0000256" key="7">
    <source>
        <dbReference type="SAM" id="MobiDB-lite"/>
    </source>
</evidence>
<comment type="subcellular location">
    <subcellularLocation>
        <location evidence="1">Membrane</location>
        <topology evidence="1">Peripheral membrane protein</topology>
    </subcellularLocation>
</comment>
<organism evidence="12 13">
    <name type="scientific">Beauveria asiatica</name>
    <dbReference type="NCBI Taxonomy" id="1069075"/>
    <lineage>
        <taxon>Eukaryota</taxon>
        <taxon>Fungi</taxon>
        <taxon>Dikarya</taxon>
        <taxon>Ascomycota</taxon>
        <taxon>Pezizomycotina</taxon>
        <taxon>Sordariomycetes</taxon>
        <taxon>Hypocreomycetidae</taxon>
        <taxon>Hypocreales</taxon>
        <taxon>Cordycipitaceae</taxon>
        <taxon>Beauveria</taxon>
    </lineage>
</organism>
<evidence type="ECO:0000256" key="8">
    <source>
        <dbReference type="SAM" id="Phobius"/>
    </source>
</evidence>
<dbReference type="PANTHER" id="PTHR11099:SF0">
    <property type="entry name" value="VACUOLAR PROTEIN SORTING-ASSOCIATED PROTEIN 35"/>
    <property type="match status" value="1"/>
</dbReference>
<dbReference type="GO" id="GO:0005829">
    <property type="term" value="C:cytosol"/>
    <property type="evidence" value="ECO:0007669"/>
    <property type="project" value="GOC"/>
</dbReference>
<comment type="similarity">
    <text evidence="3">Belongs to the VPS35 family.</text>
</comment>
<dbReference type="Gene3D" id="3.50.30.30">
    <property type="match status" value="1"/>
</dbReference>
<gene>
    <name evidence="12" type="primary">VPS35</name>
    <name evidence="12" type="ORF">G3M48_006206</name>
</gene>
<keyword evidence="4" id="KW-0813">Transport</keyword>
<dbReference type="Proteomes" id="UP001397290">
    <property type="component" value="Unassembled WGS sequence"/>
</dbReference>
<protein>
    <submittedName>
        <fullName evidence="12">Vacuolar protein sorting-associated protein 35</fullName>
    </submittedName>
</protein>
<evidence type="ECO:0000256" key="6">
    <source>
        <dbReference type="ARBA" id="ARBA00023136"/>
    </source>
</evidence>
<dbReference type="Gene3D" id="1.20.930.40">
    <property type="entry name" value="Transferrin receptor-like, dimerisation domain"/>
    <property type="match status" value="1"/>
</dbReference>
<dbReference type="InterPro" id="IPR042491">
    <property type="entry name" value="Vps35_C"/>
</dbReference>
<feature type="compositionally biased region" description="Basic and acidic residues" evidence="7">
    <location>
        <begin position="333"/>
        <end position="345"/>
    </location>
</feature>
<evidence type="ECO:0000313" key="13">
    <source>
        <dbReference type="Proteomes" id="UP001397290"/>
    </source>
</evidence>
<dbReference type="Gene3D" id="1.25.40.660">
    <property type="entry name" value="Vacuolar protein sorting-associated protein 35, helical subcomplex Vps35-C"/>
    <property type="match status" value="1"/>
</dbReference>
<feature type="transmembrane region" description="Helical" evidence="8">
    <location>
        <begin position="1044"/>
        <end position="1067"/>
    </location>
</feature>
<keyword evidence="5" id="KW-0653">Protein transport</keyword>
<feature type="compositionally biased region" description="Polar residues" evidence="7">
    <location>
        <begin position="914"/>
        <end position="924"/>
    </location>
</feature>
<keyword evidence="8" id="KW-0812">Transmembrane</keyword>
<dbReference type="Pfam" id="PF03635">
    <property type="entry name" value="Vps35"/>
    <property type="match status" value="1"/>
</dbReference>
<dbReference type="InterPro" id="IPR007365">
    <property type="entry name" value="TFR-like_dimer_dom"/>
</dbReference>
<dbReference type="SUPFAM" id="SSF47672">
    <property type="entry name" value="Transferrin receptor-like dimerisation domain"/>
    <property type="match status" value="1"/>
</dbReference>
<evidence type="ECO:0000256" key="5">
    <source>
        <dbReference type="ARBA" id="ARBA00022927"/>
    </source>
</evidence>
<reference evidence="12 13" key="1">
    <citation type="submission" date="2020-02" db="EMBL/GenBank/DDBJ databases">
        <title>Comparative genomics of the hypocrealean fungal genus Beauvera.</title>
        <authorList>
            <person name="Showalter D.N."/>
            <person name="Bushley K.E."/>
            <person name="Rehner S.A."/>
        </authorList>
    </citation>
    <scope>NUCLEOTIDE SEQUENCE [LARGE SCALE GENOMIC DNA]</scope>
    <source>
        <strain evidence="12 13">ARSEF4384</strain>
    </source>
</reference>
<name>A0AAW0S693_9HYPO</name>
<dbReference type="InterPro" id="IPR005378">
    <property type="entry name" value="Vps35"/>
</dbReference>
<feature type="region of interest" description="Disordered" evidence="7">
    <location>
        <begin position="331"/>
        <end position="374"/>
    </location>
</feature>
<feature type="compositionally biased region" description="Acidic residues" evidence="7">
    <location>
        <begin position="944"/>
        <end position="962"/>
    </location>
</feature>
<dbReference type="InterPro" id="IPR003137">
    <property type="entry name" value="PA_domain"/>
</dbReference>
<keyword evidence="13" id="KW-1185">Reference proteome</keyword>
<dbReference type="FunFam" id="3.40.630.10:FF:000101">
    <property type="entry name" value="N-acetylated alpha-linked acidic dipeptidase like 1"/>
    <property type="match status" value="1"/>
</dbReference>
<dbReference type="InterPro" id="IPR036757">
    <property type="entry name" value="TFR-like_dimer_dom_sf"/>
</dbReference>
<evidence type="ECO:0000256" key="4">
    <source>
        <dbReference type="ARBA" id="ARBA00022448"/>
    </source>
</evidence>
<evidence type="ECO:0000259" key="11">
    <source>
        <dbReference type="Pfam" id="PF04389"/>
    </source>
</evidence>
<evidence type="ECO:0000256" key="1">
    <source>
        <dbReference type="ARBA" id="ARBA00004170"/>
    </source>
</evidence>
<dbReference type="SUPFAM" id="SSF53187">
    <property type="entry name" value="Zn-dependent exopeptidases"/>
    <property type="match status" value="1"/>
</dbReference>
<keyword evidence="6 8" id="KW-0472">Membrane</keyword>
<evidence type="ECO:0000259" key="10">
    <source>
        <dbReference type="Pfam" id="PF04253"/>
    </source>
</evidence>
<dbReference type="Pfam" id="PF04253">
    <property type="entry name" value="TFR_dimer"/>
    <property type="match status" value="1"/>
</dbReference>
<dbReference type="GO" id="GO:0006886">
    <property type="term" value="P:intracellular protein transport"/>
    <property type="evidence" value="ECO:0007669"/>
    <property type="project" value="TreeGrafter"/>
</dbReference>
<dbReference type="EMBL" id="JAAHCF010000042">
    <property type="protein sequence ID" value="KAK8149629.1"/>
    <property type="molecule type" value="Genomic_DNA"/>
</dbReference>
<dbReference type="CDD" id="cd08022">
    <property type="entry name" value="M28_PSMA_like"/>
    <property type="match status" value="1"/>
</dbReference>
<evidence type="ECO:0000256" key="2">
    <source>
        <dbReference type="ARBA" id="ARBA00005634"/>
    </source>
</evidence>
<evidence type="ECO:0000313" key="12">
    <source>
        <dbReference type="EMBL" id="KAK8149629.1"/>
    </source>
</evidence>
<dbReference type="FunFam" id="1.25.40.660:FF:000002">
    <property type="entry name" value="Vacuolar protein sorting-associated protein 35"/>
    <property type="match status" value="1"/>
</dbReference>
<dbReference type="GO" id="GO:0030906">
    <property type="term" value="C:retromer, cargo-selective complex"/>
    <property type="evidence" value="ECO:0007669"/>
    <property type="project" value="InterPro"/>
</dbReference>
<dbReference type="PANTHER" id="PTHR11099">
    <property type="entry name" value="VACUOLAR SORTING PROTEIN 35"/>
    <property type="match status" value="1"/>
</dbReference>
<dbReference type="InterPro" id="IPR007484">
    <property type="entry name" value="Peptidase_M28"/>
</dbReference>
<feature type="domain" description="Peptidase M28" evidence="11">
    <location>
        <begin position="1388"/>
        <end position="1577"/>
    </location>
</feature>
<evidence type="ECO:0000259" key="9">
    <source>
        <dbReference type="Pfam" id="PF02225"/>
    </source>
</evidence>
<proteinExistence type="inferred from homology"/>
<dbReference type="Pfam" id="PF04389">
    <property type="entry name" value="Peptidase_M28"/>
    <property type="match status" value="1"/>
</dbReference>
<sequence>MTTPAPPEDQARLLEDALVAVRQQTSLMRKCLDTPGKLMDALKCCSTLVSELRTSSLGPKQYYELYMAVFDALRYLSVHLRENHPVNHLADLYELVQYAGNIIPRLYLMVTVGTAYMGIADAPVKELMKDMMDMSRGVQHPIRGLFLRYYLSGQARDYLPTTDSDGPEGNLGDSINFILTNFVEMNKLWVRLQHQGHSRERDQRIRERKELQLLVGSNIVRLSQLVDLETYKSTILGPLLEQVVQCRDVLAQEYLLEVITQVFPDEYHLHTLDKFLGAVSRLNPHVNVKSIVIGLMDRLSEFAERETSAEKSPEQGDREAETLAKLLANAKLEGTKSTDETKNEGETQSGVSKDKDANGETESETLKPDSAEETTQADGNVQLYEVFFAQVKNLVEAQHLPIQDTIALLVSLQNLALNNYPDRLDFVDQILAYAATKTKENMNNADLHSAHAQQSLLALLQAPLDRYVSIFTALSLPTYVPLFQAQSYPTRRAVAGNIIRTLLKSETKVVKTEQLENVLEIMAVLIKEGNQAAQGYPATQRRPVETDETIQEQGWLARMVHLLHAEDNDTQFKLLQLTRKAFADGGDRIRTTTPPLITASLRLTRKLKAREGLDDNWETQSNALFKFMHSALSTLYSRVNGSGASEMALRLFCAAGQAADMTGFEEAAYEFYAQAFTVYEEAVSDSKAQFQAVCVIASSLHQTRNFGKENYDTLITKCAQHGSKLLRKPDQCRAVYLASHLWWANAIPANRETEESDLYRDGKRVLECLQRALRVADSCMETATSIELFVEILDRYVYYFDQQNESVTTKYLNGLIELIHSNLNGNQQESASIETSKKHFHQTLENIRSRQYEGVSARHLSRNVAPGHDRWPCAYNMPSEKVPFYDPTPPTYDEALAGSSRWVPPARDAADQRGATQTEQQSLLRQAGNGESSRRTGYHPPTVETDDESDDDGLLSDGDSEEEQVRREIEEMDMEEPDRSLSSTWRKRLRIPSWKWSWRPRLPRLRIQLPSRSAASETPTEEPSAASASRFNFENFQIPQVNTMFLVLTFARILALFIILGFFWFLFTSGLFSGLNSPLTSGMRFNAEDLRNFLQQRVEPMRMRASVQHFSSYAHLAGTEGDYAAARDVYAMFSKAGLDRVTMEEYFVYINYPRQDGRNVQILDDSGKATWTAKIDEEERHHETAGRQTLAFHAHSKSGDVRGPLIYVNYGSKADYEKLKSDGVKTEGAIALVRNGGTEKSTALKVKLAEMNGFVGALVYNDPKDDGFTLGDVAPQGRFMPTDGVHGDSVSLMNWILGDVLTPQWESEEQSPRVKVSDAVGLVQIPSLPLAWRDAQPLLQSLKGHGQAVHPDWNGAVPDVEWWTGDLSSPTVRLQNEQDEVEKQKIWNVYGRIEGMETGSKSIIIGNHRDSMGFGAANPHTGTAVMIELARIFGDLVDRGWKPLRSIEFMSWDAAEYNLIGSTEFVEKNLDRLKKDAYAYIDLGNAVTGTTFSAAGSPLLEKSLMYALGRVIDPMANETLKTLWGRQNSQLLDLSTGADPSDYIPFQDIAGTSSIHLGFAGESYPYRSSYDTFELVDQVIDPGFVYHGLMGQIVGLLLLDLSDRAILPFDTKRYGDKLKMWLDNLENWTNNRARGKLSFEELKDAAGMIQHNAEKFGHWELEWDSAVLASNGWESNEYGAARTMYNDKMAQFETALLDPDFGGGIPNRTQFKHVVFGPPLLSTNDEALFPAIRDLIEAEDWSGAKEAMAKTAGMLRHAGALLSMSEP</sequence>
<dbReference type="InterPro" id="IPR046450">
    <property type="entry name" value="PA_dom_sf"/>
</dbReference>
<dbReference type="Pfam" id="PF02225">
    <property type="entry name" value="PA"/>
    <property type="match status" value="1"/>
</dbReference>
<feature type="compositionally biased region" description="Basic and acidic residues" evidence="7">
    <location>
        <begin position="352"/>
        <end position="370"/>
    </location>
</feature>
<comment type="similarity">
    <text evidence="2">Belongs to the peptidase M28 family. M28B subfamily.</text>
</comment>
<dbReference type="GO" id="GO:0005770">
    <property type="term" value="C:late endosome"/>
    <property type="evidence" value="ECO:0007669"/>
    <property type="project" value="TreeGrafter"/>
</dbReference>
<dbReference type="Gene3D" id="3.40.630.10">
    <property type="entry name" value="Zn peptidases"/>
    <property type="match status" value="1"/>
</dbReference>
<comment type="caution">
    <text evidence="12">The sequence shown here is derived from an EMBL/GenBank/DDBJ whole genome shotgun (WGS) entry which is preliminary data.</text>
</comment>